<keyword evidence="1" id="KW-0472">Membrane</keyword>
<dbReference type="RefSeq" id="WP_138098265.1">
    <property type="nucleotide sequence ID" value="NZ_CP040428.1"/>
</dbReference>
<feature type="transmembrane region" description="Helical" evidence="1">
    <location>
        <begin position="227"/>
        <end position="243"/>
    </location>
</feature>
<feature type="transmembrane region" description="Helical" evidence="1">
    <location>
        <begin position="96"/>
        <end position="112"/>
    </location>
</feature>
<feature type="transmembrane region" description="Helical" evidence="1">
    <location>
        <begin position="172"/>
        <end position="197"/>
    </location>
</feature>
<keyword evidence="3" id="KW-1185">Reference proteome</keyword>
<gene>
    <name evidence="2" type="ORF">FEM41_21475</name>
</gene>
<feature type="transmembrane region" description="Helical" evidence="1">
    <location>
        <begin position="74"/>
        <end position="90"/>
    </location>
</feature>
<dbReference type="OrthoDB" id="6631730at2"/>
<feature type="transmembrane region" description="Helical" evidence="1">
    <location>
        <begin position="280"/>
        <end position="300"/>
    </location>
</feature>
<feature type="transmembrane region" description="Helical" evidence="1">
    <location>
        <begin position="255"/>
        <end position="274"/>
    </location>
</feature>
<reference evidence="2 3" key="1">
    <citation type="submission" date="2019-05" db="EMBL/GenBank/DDBJ databases">
        <title>Complete genome sequence of Izhakiella calystegiae KSNA2, an endophyte isolated from beach morning glory (Calystegia soldanella).</title>
        <authorList>
            <person name="Jiang L."/>
            <person name="Jeong J.C."/>
            <person name="Kim C.Y."/>
            <person name="Kim D.H."/>
            <person name="Kim S.W."/>
            <person name="Lee j."/>
        </authorList>
    </citation>
    <scope>NUCLEOTIDE SEQUENCE [LARGE SCALE GENOMIC DNA]</scope>
    <source>
        <strain evidence="2 3">KSNA2</strain>
    </source>
</reference>
<keyword evidence="1" id="KW-1133">Transmembrane helix</keyword>
<dbReference type="EMBL" id="CP040428">
    <property type="protein sequence ID" value="QCT22032.1"/>
    <property type="molecule type" value="Genomic_DNA"/>
</dbReference>
<evidence type="ECO:0000313" key="3">
    <source>
        <dbReference type="Proteomes" id="UP000302163"/>
    </source>
</evidence>
<dbReference type="KEGG" id="izh:FEM41_21475"/>
<proteinExistence type="predicted"/>
<evidence type="ECO:0000256" key="1">
    <source>
        <dbReference type="SAM" id="Phobius"/>
    </source>
</evidence>
<dbReference type="AlphaFoldDB" id="A0A4P8YT47"/>
<feature type="transmembrane region" description="Helical" evidence="1">
    <location>
        <begin position="307"/>
        <end position="329"/>
    </location>
</feature>
<feature type="transmembrane region" description="Helical" evidence="1">
    <location>
        <begin position="50"/>
        <end position="67"/>
    </location>
</feature>
<accession>A0A4P8YT47</accession>
<name>A0A4P8YT47_9ENTR</name>
<keyword evidence="1" id="KW-0812">Transmembrane</keyword>
<protein>
    <submittedName>
        <fullName evidence="2">EpsG family protein</fullName>
    </submittedName>
</protein>
<evidence type="ECO:0000313" key="2">
    <source>
        <dbReference type="EMBL" id="QCT22032.1"/>
    </source>
</evidence>
<dbReference type="Pfam" id="PF14897">
    <property type="entry name" value="EpsG"/>
    <property type="match status" value="1"/>
</dbReference>
<organism evidence="2 3">
    <name type="scientific">Jejubacter calystegiae</name>
    <dbReference type="NCBI Taxonomy" id="2579935"/>
    <lineage>
        <taxon>Bacteria</taxon>
        <taxon>Pseudomonadati</taxon>
        <taxon>Pseudomonadota</taxon>
        <taxon>Gammaproteobacteria</taxon>
        <taxon>Enterobacterales</taxon>
        <taxon>Enterobacteriaceae</taxon>
        <taxon>Jejubacter</taxon>
    </lineage>
</organism>
<feature type="transmembrane region" description="Helical" evidence="1">
    <location>
        <begin position="142"/>
        <end position="165"/>
    </location>
</feature>
<sequence>MIKNNQRQLTFFFFFSCWLLLSVTAGFRTPGFDRDSIIYIEMMNRSIDQLWLQEPTFIAIVLINRFLFDGDYETFFLAYALIGIGIKIIAIRRLPAYQFIAFIVYVALYFALHDLTQIRVGVASGFFLLSLTYIPVSRKKAFLLQCMAALFHYSAILGFCTLLFSAKKINKFFFGSVVILSIAISKFLTQDFLLSIINHLPDFLSLKLTSYIIGLNSTGLFETFNQYNFYHLGQAVLFFILLFKIKERNNDTTSALMIICTKVIAVAIVSYYILAPVPIFAGRISEFFGIAMIIFIPMVISLLRPQWLSAGVLLIFVLIQGIRLTITILTT</sequence>
<dbReference type="Proteomes" id="UP000302163">
    <property type="component" value="Chromosome"/>
</dbReference>
<dbReference type="InterPro" id="IPR049458">
    <property type="entry name" value="EpsG-like"/>
</dbReference>
<feature type="transmembrane region" description="Helical" evidence="1">
    <location>
        <begin position="119"/>
        <end position="136"/>
    </location>
</feature>